<dbReference type="Pfam" id="PF12728">
    <property type="entry name" value="HTH_17"/>
    <property type="match status" value="1"/>
</dbReference>
<proteinExistence type="predicted"/>
<feature type="region of interest" description="Disordered" evidence="1">
    <location>
        <begin position="1"/>
        <end position="20"/>
    </location>
</feature>
<dbReference type="SUPFAM" id="SSF46955">
    <property type="entry name" value="Putative DNA-binding domain"/>
    <property type="match status" value="1"/>
</dbReference>
<feature type="compositionally biased region" description="Polar residues" evidence="1">
    <location>
        <begin position="1"/>
        <end position="15"/>
    </location>
</feature>
<organism evidence="3 4">
    <name type="scientific">Streptantibioticus rubrisoli</name>
    <dbReference type="NCBI Taxonomy" id="1387313"/>
    <lineage>
        <taxon>Bacteria</taxon>
        <taxon>Bacillati</taxon>
        <taxon>Actinomycetota</taxon>
        <taxon>Actinomycetes</taxon>
        <taxon>Kitasatosporales</taxon>
        <taxon>Streptomycetaceae</taxon>
        <taxon>Streptantibioticus</taxon>
    </lineage>
</organism>
<evidence type="ECO:0000256" key="1">
    <source>
        <dbReference type="SAM" id="MobiDB-lite"/>
    </source>
</evidence>
<sequence length="79" mass="8655">MSGPASVSKQENGQTAHACPHRRLANIDEIAEYLDVPKGTIYQWSSRGNGPRLIKVGRHIKARWSDLDAYLDAHTVGAA</sequence>
<evidence type="ECO:0000313" key="4">
    <source>
        <dbReference type="Proteomes" id="UP001206206"/>
    </source>
</evidence>
<name>A0ABT1PEN8_9ACTN</name>
<dbReference type="InterPro" id="IPR041657">
    <property type="entry name" value="HTH_17"/>
</dbReference>
<evidence type="ECO:0000313" key="3">
    <source>
        <dbReference type="EMBL" id="MCQ4043841.1"/>
    </source>
</evidence>
<evidence type="ECO:0000259" key="2">
    <source>
        <dbReference type="Pfam" id="PF12728"/>
    </source>
</evidence>
<reference evidence="3 4" key="1">
    <citation type="submission" date="2022-06" db="EMBL/GenBank/DDBJ databases">
        <title>Draft genome sequence of type strain Streptomyces rubrisoli DSM 42083.</title>
        <authorList>
            <person name="Duangmal K."/>
            <person name="Klaysubun C."/>
        </authorList>
    </citation>
    <scope>NUCLEOTIDE SEQUENCE [LARGE SCALE GENOMIC DNA]</scope>
    <source>
        <strain evidence="3 4">DSM 42083</strain>
    </source>
</reference>
<protein>
    <submittedName>
        <fullName evidence="3">Helix-turn-helix domain-containing protein</fullName>
    </submittedName>
</protein>
<accession>A0ABT1PEN8</accession>
<dbReference type="InterPro" id="IPR010093">
    <property type="entry name" value="SinI_DNA-bd"/>
</dbReference>
<dbReference type="InterPro" id="IPR009061">
    <property type="entry name" value="DNA-bd_dom_put_sf"/>
</dbReference>
<gene>
    <name evidence="3" type="ORF">NON19_17895</name>
</gene>
<keyword evidence="4" id="KW-1185">Reference proteome</keyword>
<dbReference type="EMBL" id="JANFNH010000020">
    <property type="protein sequence ID" value="MCQ4043841.1"/>
    <property type="molecule type" value="Genomic_DNA"/>
</dbReference>
<feature type="domain" description="Helix-turn-helix" evidence="2">
    <location>
        <begin position="27"/>
        <end position="74"/>
    </location>
</feature>
<comment type="caution">
    <text evidence="3">The sequence shown here is derived from an EMBL/GenBank/DDBJ whole genome shotgun (WGS) entry which is preliminary data.</text>
</comment>
<dbReference type="Proteomes" id="UP001206206">
    <property type="component" value="Unassembled WGS sequence"/>
</dbReference>
<dbReference type="RefSeq" id="WP_255929280.1">
    <property type="nucleotide sequence ID" value="NZ_JANFNH010000020.1"/>
</dbReference>
<dbReference type="NCBIfam" id="TIGR01764">
    <property type="entry name" value="excise"/>
    <property type="match status" value="1"/>
</dbReference>